<evidence type="ECO:0000313" key="2">
    <source>
        <dbReference type="EMBL" id="MBB4885507.1"/>
    </source>
</evidence>
<keyword evidence="1" id="KW-0732">Signal</keyword>
<evidence type="ECO:0000313" key="3">
    <source>
        <dbReference type="Proteomes" id="UP000556436"/>
    </source>
</evidence>
<protein>
    <recommendedName>
        <fullName evidence="4">DUF4177 domain-containing protein</fullName>
    </recommendedName>
</protein>
<organism evidence="2 3">
    <name type="scientific">Streptomyces netropsis</name>
    <name type="common">Streptoverticillium netropsis</name>
    <dbReference type="NCBI Taxonomy" id="55404"/>
    <lineage>
        <taxon>Bacteria</taxon>
        <taxon>Bacillati</taxon>
        <taxon>Actinomycetota</taxon>
        <taxon>Actinomycetes</taxon>
        <taxon>Kitasatosporales</taxon>
        <taxon>Streptomycetaceae</taxon>
        <taxon>Streptomyces</taxon>
    </lineage>
</organism>
<gene>
    <name evidence="2" type="ORF">FHS38_001535</name>
</gene>
<dbReference type="EMBL" id="JACHJG010000002">
    <property type="protein sequence ID" value="MBB4885507.1"/>
    <property type="molecule type" value="Genomic_DNA"/>
</dbReference>
<comment type="caution">
    <text evidence="2">The sequence shown here is derived from an EMBL/GenBank/DDBJ whole genome shotgun (WGS) entry which is preliminary data.</text>
</comment>
<sequence length="95" mass="9685">MRSLTLLASSVAAAAALAFSPAVTPQAVAAPAPAQATVAAVPQDTWEYSTAALLPGAAKQILDSWGADGWELVQVVVNPNDPGQLVAYFKRALPA</sequence>
<feature type="signal peptide" evidence="1">
    <location>
        <begin position="1"/>
        <end position="29"/>
    </location>
</feature>
<name>A0A7W7L8H0_STRNE</name>
<evidence type="ECO:0008006" key="4">
    <source>
        <dbReference type="Google" id="ProtNLM"/>
    </source>
</evidence>
<accession>A0A7W7L8H0</accession>
<keyword evidence="3" id="KW-1185">Reference proteome</keyword>
<dbReference type="Proteomes" id="UP000556436">
    <property type="component" value="Unassembled WGS sequence"/>
</dbReference>
<evidence type="ECO:0000256" key="1">
    <source>
        <dbReference type="SAM" id="SignalP"/>
    </source>
</evidence>
<feature type="chain" id="PRO_5031122527" description="DUF4177 domain-containing protein" evidence="1">
    <location>
        <begin position="30"/>
        <end position="95"/>
    </location>
</feature>
<proteinExistence type="predicted"/>
<reference evidence="2 3" key="1">
    <citation type="submission" date="2020-08" db="EMBL/GenBank/DDBJ databases">
        <title>Genomic Encyclopedia of Type Strains, Phase III (KMG-III): the genomes of soil and plant-associated and newly described type strains.</title>
        <authorList>
            <person name="Whitman W."/>
        </authorList>
    </citation>
    <scope>NUCLEOTIDE SEQUENCE [LARGE SCALE GENOMIC DNA]</scope>
    <source>
        <strain evidence="2 3">CECT 3265</strain>
    </source>
</reference>
<dbReference type="AlphaFoldDB" id="A0A7W7L8H0"/>